<evidence type="ECO:0000256" key="2">
    <source>
        <dbReference type="SAM" id="MobiDB-lite"/>
    </source>
</evidence>
<evidence type="ECO:0000313" key="3">
    <source>
        <dbReference type="EMBL" id="AAS52319.2"/>
    </source>
</evidence>
<proteinExistence type="predicted"/>
<dbReference type="InParanoid" id="Q758X8"/>
<protein>
    <submittedName>
        <fullName evidence="3">ADR400Wp</fullName>
    </submittedName>
</protein>
<dbReference type="EMBL" id="AE016817">
    <property type="protein sequence ID" value="AAS52319.2"/>
    <property type="molecule type" value="Genomic_DNA"/>
</dbReference>
<accession>Q758X8</accession>
<organism evidence="3 4">
    <name type="scientific">Eremothecium gossypii (strain ATCC 10895 / CBS 109.51 / FGSC 9923 / NRRL Y-1056)</name>
    <name type="common">Yeast</name>
    <name type="synonym">Ashbya gossypii</name>
    <dbReference type="NCBI Taxonomy" id="284811"/>
    <lineage>
        <taxon>Eukaryota</taxon>
        <taxon>Fungi</taxon>
        <taxon>Dikarya</taxon>
        <taxon>Ascomycota</taxon>
        <taxon>Saccharomycotina</taxon>
        <taxon>Saccharomycetes</taxon>
        <taxon>Saccharomycetales</taxon>
        <taxon>Saccharomycetaceae</taxon>
        <taxon>Eremothecium</taxon>
    </lineage>
</organism>
<name>Q758X8_EREGS</name>
<feature type="coiled-coil region" evidence="1">
    <location>
        <begin position="768"/>
        <end position="795"/>
    </location>
</feature>
<reference evidence="3 4" key="1">
    <citation type="journal article" date="2004" name="Science">
        <title>The Ashbya gossypii genome as a tool for mapping the ancient Saccharomyces cerevisiae genome.</title>
        <authorList>
            <person name="Dietrich F.S."/>
            <person name="Voegeli S."/>
            <person name="Brachat S."/>
            <person name="Lerch A."/>
            <person name="Gates K."/>
            <person name="Steiner S."/>
            <person name="Mohr C."/>
            <person name="Pohlmann R."/>
            <person name="Luedi P."/>
            <person name="Choi S."/>
            <person name="Wing R.A."/>
            <person name="Flavier A."/>
            <person name="Gaffney T.D."/>
            <person name="Philippsen P."/>
        </authorList>
    </citation>
    <scope>NUCLEOTIDE SEQUENCE [LARGE SCALE GENOMIC DNA]</scope>
    <source>
        <strain evidence="4">ATCC 10895 / CBS 109.51 / FGSC 9923 / NRRL Y-1056</strain>
    </source>
</reference>
<evidence type="ECO:0000313" key="4">
    <source>
        <dbReference type="Proteomes" id="UP000000591"/>
    </source>
</evidence>
<feature type="region of interest" description="Disordered" evidence="2">
    <location>
        <begin position="1"/>
        <end position="41"/>
    </location>
</feature>
<feature type="coiled-coil region" evidence="1">
    <location>
        <begin position="470"/>
        <end position="619"/>
    </location>
</feature>
<feature type="compositionally biased region" description="Low complexity" evidence="2">
    <location>
        <begin position="82"/>
        <end position="98"/>
    </location>
</feature>
<keyword evidence="4" id="KW-1185">Reference proteome</keyword>
<dbReference type="FunCoup" id="Q758X8">
    <property type="interactions" value="1492"/>
</dbReference>
<evidence type="ECO:0000256" key="1">
    <source>
        <dbReference type="SAM" id="Coils"/>
    </source>
</evidence>
<reference evidence="4" key="2">
    <citation type="journal article" date="2013" name="G3 (Bethesda)">
        <title>Genomes of Ashbya fungi isolated from insects reveal four mating-type loci, numerous translocations, lack of transposons, and distinct gene duplications.</title>
        <authorList>
            <person name="Dietrich F.S."/>
            <person name="Voegeli S."/>
            <person name="Kuo S."/>
            <person name="Philippsen P."/>
        </authorList>
    </citation>
    <scope>GENOME REANNOTATION</scope>
    <source>
        <strain evidence="4">ATCC 10895 / CBS 109.51 / FGSC 9923 / NRRL Y-1056</strain>
    </source>
</reference>
<keyword evidence="1" id="KW-0175">Coiled coil</keyword>
<dbReference type="eggNOG" id="ENOG502R9Z8">
    <property type="taxonomic scope" value="Eukaryota"/>
</dbReference>
<dbReference type="RefSeq" id="NP_984495.2">
    <property type="nucleotide sequence ID" value="NM_209848.2"/>
</dbReference>
<dbReference type="KEGG" id="ago:AGOS_ADR400W"/>
<sequence>MEQATGPKWIFAGESETMAAQEGNGVNGDLDGGMQKTFNPVKPLDFNVNLAVYRGKAGLGESPELAARRGKSSGSEEETDSEASGSSSRGRGSADTSSLEPPKVDRSLTPWRLKSSPESSGRRPKHMSASFMSAPLPSLPYEYVSPRKPVSPVLLSNGDALSSGSTAVSTTAEIEHLRRQLTTYKIKVKALTELIKQSNYHEEGDAQPNRHLYSRLLAVLRENDGGRMEDLKAANAELAESLEDKNKELIKLKEELVSNKQDYETMLEEVNTYMEHSESITESINSMLALLLASIDLSEEEKRSLEKACSLGASYLDLKINILSKTLTKMIEQHKASTTVMEATDATVVKQELPAPLELDEHTEVAAKDMIGFNSEMTPEMDTQLEIAIESMHKEYHTFLQSIQAKMADNDHLGELIGTKLTKQKQLLNKLARSVTDAESFNGATLPGAKGDPYLTALDDLTTRASRDLSRSYQDHIEALKNMLDRYKSELHDKDQELDELKDRLRRAQKHDASDDIERQLKDQEIKHQERIAQLETKISELKADLKVASADKKSLQQRIVQLNNNLKSELEAKAEEIEAVRKSLNLAQRKSSMYLDENHTLQQKLHELEEEHTAIMTENYRLKQKLSNLKHGYDSNEFELANNRIKSRMIDHLRKMFGIFESILQQDSIDQAMKKLDSIDKGYTLSNSRRNQLKLDSIYMFIQNATSSIVEEHVKLLLKEKDRRIKRLSQVSQGSDESDTFDQHSKLMIEELTRKWYTERERRKLESDAAVDRIRSLEEENVQLRERLRRVDML</sequence>
<gene>
    <name evidence="3" type="ORF">AGOS_ADR400W</name>
</gene>
<dbReference type="GeneID" id="4620660"/>
<feature type="coiled-coil region" evidence="1">
    <location>
        <begin position="228"/>
        <end position="308"/>
    </location>
</feature>
<feature type="region of interest" description="Disordered" evidence="2">
    <location>
        <begin position="57"/>
        <end position="131"/>
    </location>
</feature>
<dbReference type="Proteomes" id="UP000000591">
    <property type="component" value="Chromosome IV"/>
</dbReference>
<dbReference type="STRING" id="284811.Q758X8"/>
<dbReference type="AlphaFoldDB" id="Q758X8"/>
<dbReference type="OrthoDB" id="4052563at2759"/>
<dbReference type="OMA" id="RKYNTER"/>
<dbReference type="HOGENOM" id="CLU_016740_0_0_1"/>